<proteinExistence type="inferred from homology"/>
<feature type="domain" description="PEP-utilising enzyme mobile" evidence="15">
    <location>
        <begin position="359"/>
        <end position="423"/>
    </location>
</feature>
<keyword evidence="7" id="KW-0808">Transferase</keyword>
<evidence type="ECO:0000256" key="11">
    <source>
        <dbReference type="ARBA" id="ARBA00022840"/>
    </source>
</evidence>
<dbReference type="EMBL" id="CP072425">
    <property type="protein sequence ID" value="QTL36457.1"/>
    <property type="molecule type" value="Genomic_DNA"/>
</dbReference>
<evidence type="ECO:0000313" key="18">
    <source>
        <dbReference type="Proteomes" id="UP000665025"/>
    </source>
</evidence>
<dbReference type="Pfam" id="PF01326">
    <property type="entry name" value="PPDK_N"/>
    <property type="match status" value="1"/>
</dbReference>
<dbReference type="RefSeq" id="WP_209053015.1">
    <property type="nucleotide sequence ID" value="NZ_CP072425.1"/>
</dbReference>
<feature type="domain" description="Pyruvate phosphate dikinase AMP/ATP-binding" evidence="16">
    <location>
        <begin position="2"/>
        <end position="325"/>
    </location>
</feature>
<dbReference type="Proteomes" id="UP000665025">
    <property type="component" value="Chromosome 1"/>
</dbReference>
<evidence type="ECO:0000256" key="3">
    <source>
        <dbReference type="ARBA" id="ARBA00004742"/>
    </source>
</evidence>
<dbReference type="SUPFAM" id="SSF52009">
    <property type="entry name" value="Phosphohistidine domain"/>
    <property type="match status" value="1"/>
</dbReference>
<keyword evidence="11" id="KW-0067">ATP-binding</keyword>
<dbReference type="InterPro" id="IPR013815">
    <property type="entry name" value="ATP_grasp_subdomain_1"/>
</dbReference>
<gene>
    <name evidence="17" type="ORF">J5X90_05260</name>
</gene>
<keyword evidence="9" id="KW-0547">Nucleotide-binding</keyword>
<evidence type="ECO:0000256" key="9">
    <source>
        <dbReference type="ARBA" id="ARBA00022741"/>
    </source>
</evidence>
<comment type="similarity">
    <text evidence="4">Belongs to the PEP-utilizing enzyme family.</text>
</comment>
<evidence type="ECO:0000259" key="16">
    <source>
        <dbReference type="Pfam" id="PF01326"/>
    </source>
</evidence>
<dbReference type="InterPro" id="IPR036637">
    <property type="entry name" value="Phosphohistidine_dom_sf"/>
</dbReference>
<comment type="cofactor">
    <cofactor evidence="1">
        <name>Mg(2+)</name>
        <dbReference type="ChEBI" id="CHEBI:18420"/>
    </cofactor>
</comment>
<reference evidence="17 18" key="1">
    <citation type="submission" date="2021-03" db="EMBL/GenBank/DDBJ databases">
        <title>Complete Genome of Pseudoalteromonas viridis Strain BBR56, a new biocontrol bacterial candidate.</title>
        <authorList>
            <person name="Handayani D.P."/>
            <person name="Isnansetyo A."/>
            <person name="Istiqomah I."/>
            <person name="Jumina J."/>
        </authorList>
    </citation>
    <scope>NUCLEOTIDE SEQUENCE [LARGE SCALE GENOMIC DNA]</scope>
    <source>
        <strain evidence="17 18">BBR56</strain>
    </source>
</reference>
<dbReference type="Gene3D" id="3.30.1490.20">
    <property type="entry name" value="ATP-grasp fold, A domain"/>
    <property type="match status" value="1"/>
</dbReference>
<evidence type="ECO:0000256" key="4">
    <source>
        <dbReference type="ARBA" id="ARBA00007837"/>
    </source>
</evidence>
<evidence type="ECO:0000256" key="12">
    <source>
        <dbReference type="ARBA" id="ARBA00022842"/>
    </source>
</evidence>
<evidence type="ECO:0000256" key="8">
    <source>
        <dbReference type="ARBA" id="ARBA00022723"/>
    </source>
</evidence>
<comment type="function">
    <text evidence="2">Catalyzes the phosphorylation of pyruvate to phosphoenolpyruvate.</text>
</comment>
<evidence type="ECO:0000256" key="10">
    <source>
        <dbReference type="ARBA" id="ARBA00022777"/>
    </source>
</evidence>
<keyword evidence="10" id="KW-0418">Kinase</keyword>
<dbReference type="Gene3D" id="3.50.30.10">
    <property type="entry name" value="Phosphohistidine domain"/>
    <property type="match status" value="1"/>
</dbReference>
<organism evidence="17 18">
    <name type="scientific">Pseudoalteromonas viridis</name>
    <dbReference type="NCBI Taxonomy" id="339617"/>
    <lineage>
        <taxon>Bacteria</taxon>
        <taxon>Pseudomonadati</taxon>
        <taxon>Pseudomonadota</taxon>
        <taxon>Gammaproteobacteria</taxon>
        <taxon>Alteromonadales</taxon>
        <taxon>Pseudoalteromonadaceae</taxon>
        <taxon>Pseudoalteromonas</taxon>
    </lineage>
</organism>
<dbReference type="EC" id="2.7.9.2" evidence="5"/>
<dbReference type="InterPro" id="IPR008279">
    <property type="entry name" value="PEP-util_enz_mobile_dom"/>
</dbReference>
<dbReference type="PANTHER" id="PTHR43030:SF1">
    <property type="entry name" value="PHOSPHOENOLPYRUVATE SYNTHASE"/>
    <property type="match status" value="1"/>
</dbReference>
<keyword evidence="18" id="KW-1185">Reference proteome</keyword>
<dbReference type="PANTHER" id="PTHR43030">
    <property type="entry name" value="PHOSPHOENOLPYRUVATE SYNTHASE"/>
    <property type="match status" value="1"/>
</dbReference>
<keyword evidence="8" id="KW-0479">Metal-binding</keyword>
<comment type="catalytic activity">
    <reaction evidence="14">
        <text>pyruvate + ATP + H2O = phosphoenolpyruvate + AMP + phosphate + 2 H(+)</text>
        <dbReference type="Rhea" id="RHEA:11364"/>
        <dbReference type="ChEBI" id="CHEBI:15361"/>
        <dbReference type="ChEBI" id="CHEBI:15377"/>
        <dbReference type="ChEBI" id="CHEBI:15378"/>
        <dbReference type="ChEBI" id="CHEBI:30616"/>
        <dbReference type="ChEBI" id="CHEBI:43474"/>
        <dbReference type="ChEBI" id="CHEBI:58702"/>
        <dbReference type="ChEBI" id="CHEBI:456215"/>
        <dbReference type="EC" id="2.7.9.2"/>
    </reaction>
</comment>
<evidence type="ECO:0000259" key="15">
    <source>
        <dbReference type="Pfam" id="PF00391"/>
    </source>
</evidence>
<dbReference type="InterPro" id="IPR006319">
    <property type="entry name" value="PEP_synth"/>
</dbReference>
<evidence type="ECO:0000256" key="5">
    <source>
        <dbReference type="ARBA" id="ARBA00011996"/>
    </source>
</evidence>
<protein>
    <recommendedName>
        <fullName evidence="6">Phosphoenolpyruvate synthase</fullName>
        <ecNumber evidence="5">2.7.9.2</ecNumber>
    </recommendedName>
    <alternativeName>
        <fullName evidence="13">Pyruvate, water dikinase</fullName>
    </alternativeName>
</protein>
<name>A0ABX7VAJ3_9GAMM</name>
<evidence type="ECO:0000256" key="2">
    <source>
        <dbReference type="ARBA" id="ARBA00002988"/>
    </source>
</evidence>
<dbReference type="SUPFAM" id="SSF56059">
    <property type="entry name" value="Glutathione synthetase ATP-binding domain-like"/>
    <property type="match status" value="1"/>
</dbReference>
<comment type="pathway">
    <text evidence="3">Carbohydrate biosynthesis; gluconeogenesis.</text>
</comment>
<keyword evidence="12" id="KW-0460">Magnesium</keyword>
<evidence type="ECO:0000256" key="14">
    <source>
        <dbReference type="ARBA" id="ARBA00047700"/>
    </source>
</evidence>
<evidence type="ECO:0000256" key="7">
    <source>
        <dbReference type="ARBA" id="ARBA00022679"/>
    </source>
</evidence>
<evidence type="ECO:0000256" key="6">
    <source>
        <dbReference type="ARBA" id="ARBA00021623"/>
    </source>
</evidence>
<sequence length="430" mass="47144">MEHIGGKASSMVELSDAGIQVPPYKVVDGALQAEFIALNGLKPVIEAAFQAGENAFLAATKTLQKKCTMPKRAKQLWLEVHAEFPSLSSSGIVRSSAACEDGAQLSFAGMFDSLPFDISNADSFYKTLISVWLSPFKPHVLSYLKLSKHEHLIKTLDSSMGLLIQPMMRSSSAGVGFAVDPLSGKEQLTVKAVRGNGEALNTFGICQSEYREEDGKLNLSTLELQKIMLMRTDDSTLSAGSAVSMDGQEWTVATRYQPHLHIARVPKPLYTTPCLNNEHRTQLYQQFQHMLAHYGERSFEFEWLVDGDSVYIVQARPITAVQDAHDGVALSGDLVPIVHGDVEGEVIEWRPGLTKEQVQNKVIVTYQMDYDLIAVLDEVEGIITQVGDSHAHAAIICRELGVSVYKCAHTNKLKNGQQIAIKGGVWDVAA</sequence>
<dbReference type="Pfam" id="PF00391">
    <property type="entry name" value="PEP-utilizers"/>
    <property type="match status" value="1"/>
</dbReference>
<evidence type="ECO:0000256" key="1">
    <source>
        <dbReference type="ARBA" id="ARBA00001946"/>
    </source>
</evidence>
<dbReference type="InterPro" id="IPR002192">
    <property type="entry name" value="PPDK_AMP/ATP-bd"/>
</dbReference>
<evidence type="ECO:0000313" key="17">
    <source>
        <dbReference type="EMBL" id="QTL36457.1"/>
    </source>
</evidence>
<accession>A0ABX7VAJ3</accession>
<evidence type="ECO:0000256" key="13">
    <source>
        <dbReference type="ARBA" id="ARBA00033470"/>
    </source>
</evidence>
<dbReference type="Gene3D" id="3.30.470.20">
    <property type="entry name" value="ATP-grasp fold, B domain"/>
    <property type="match status" value="1"/>
</dbReference>